<evidence type="ECO:0000313" key="1">
    <source>
        <dbReference type="EMBL" id="QLL64462.1"/>
    </source>
</evidence>
<gene>
    <name evidence="1" type="ORF">FKV68_23900</name>
</gene>
<dbReference type="KEGG" id="emx:FKV68_23900"/>
<dbReference type="RefSeq" id="WP_180942000.1">
    <property type="nucleotide sequence ID" value="NZ_CP041240.1"/>
</dbReference>
<name>A0A859QGD4_9HYPH</name>
<dbReference type="EMBL" id="CP041240">
    <property type="protein sequence ID" value="QLL64462.1"/>
    <property type="molecule type" value="Genomic_DNA"/>
</dbReference>
<reference evidence="1 2" key="1">
    <citation type="submission" date="2019-06" db="EMBL/GenBank/DDBJ databases">
        <title>Complete genome sequence of Ensifer mexicanus ITTG R7 isolated from nodules of Acacia angustissima (Mill.) Kuntze.</title>
        <authorList>
            <person name="Rincon-Rosales R."/>
            <person name="Rogel M.A."/>
            <person name="Guerrero G."/>
            <person name="Rincon-Molina C.I."/>
            <person name="Lopez-Lopez A."/>
            <person name="Martinez-Romero E."/>
        </authorList>
    </citation>
    <scope>NUCLEOTIDE SEQUENCE [LARGE SCALE GENOMIC DNA]</scope>
    <source>
        <strain evidence="1 2">ITTG R7</strain>
        <plasmid evidence="2">pemeittgr7b</plasmid>
    </source>
</reference>
<protein>
    <submittedName>
        <fullName evidence="1">Uncharacterized protein</fullName>
    </submittedName>
</protein>
<sequence length="71" mass="8111">MDYIAEIKGMTDEELRATCMLAVAHCVTDEMLDDSMPPYWIEILKEIYERGWAGDNREIIAEKLAEAPTTC</sequence>
<evidence type="ECO:0000313" key="2">
    <source>
        <dbReference type="Proteomes" id="UP000510721"/>
    </source>
</evidence>
<keyword evidence="1" id="KW-0614">Plasmid</keyword>
<proteinExistence type="predicted"/>
<dbReference type="AlphaFoldDB" id="A0A859QGD4"/>
<geneLocation type="plasmid" evidence="2">
    <name>pemeittgr7b</name>
</geneLocation>
<organism evidence="1 2">
    <name type="scientific">Sinorhizobium mexicanum</name>
    <dbReference type="NCBI Taxonomy" id="375549"/>
    <lineage>
        <taxon>Bacteria</taxon>
        <taxon>Pseudomonadati</taxon>
        <taxon>Pseudomonadota</taxon>
        <taxon>Alphaproteobacteria</taxon>
        <taxon>Hyphomicrobiales</taxon>
        <taxon>Rhizobiaceae</taxon>
        <taxon>Sinorhizobium/Ensifer group</taxon>
        <taxon>Sinorhizobium</taxon>
    </lineage>
</organism>
<dbReference type="Proteomes" id="UP000510721">
    <property type="component" value="Plasmid pEmeITTGR7b"/>
</dbReference>
<keyword evidence="2" id="KW-1185">Reference proteome</keyword>
<accession>A0A859QGD4</accession>